<dbReference type="AlphaFoldDB" id="A0A5M3XWI9"/>
<protein>
    <submittedName>
        <fullName evidence="1">Uncharacterized protein</fullName>
    </submittedName>
</protein>
<organism evidence="1 2">
    <name type="scientific">Acrocarpospora pleiomorpha</name>
    <dbReference type="NCBI Taxonomy" id="90975"/>
    <lineage>
        <taxon>Bacteria</taxon>
        <taxon>Bacillati</taxon>
        <taxon>Actinomycetota</taxon>
        <taxon>Actinomycetes</taxon>
        <taxon>Streptosporangiales</taxon>
        <taxon>Streptosporangiaceae</taxon>
        <taxon>Acrocarpospora</taxon>
    </lineage>
</organism>
<accession>A0A5M3XWI9</accession>
<evidence type="ECO:0000313" key="2">
    <source>
        <dbReference type="Proteomes" id="UP000377595"/>
    </source>
</evidence>
<evidence type="ECO:0000313" key="1">
    <source>
        <dbReference type="EMBL" id="GES25535.1"/>
    </source>
</evidence>
<dbReference type="Proteomes" id="UP000377595">
    <property type="component" value="Unassembled WGS sequence"/>
</dbReference>
<gene>
    <name evidence="1" type="ORF">Aple_084340</name>
</gene>
<dbReference type="OrthoDB" id="3528932at2"/>
<name>A0A5M3XWI9_9ACTN</name>
<keyword evidence="2" id="KW-1185">Reference proteome</keyword>
<dbReference type="RefSeq" id="WP_155350294.1">
    <property type="nucleotide sequence ID" value="NZ_BAAAHM010000052.1"/>
</dbReference>
<dbReference type="EMBL" id="BLAF01000069">
    <property type="protein sequence ID" value="GES25535.1"/>
    <property type="molecule type" value="Genomic_DNA"/>
</dbReference>
<proteinExistence type="predicted"/>
<sequence>MVMLVAACTQQADNRPLGDVVVRGAGCELLAEQAVRLSTGVENLRFDGQLVHGQPFPECEVHEKLDDVSEGDLLLAVDLQEPVTNTAEQQVSSRLKEGLPSIPADIGKGVSGSIRDSHDDQVIGIFAQTFLGTRLLTIEIYKEAPGRDRRADAIEFLRQLRPVLLAPFQTSSPPS</sequence>
<comment type="caution">
    <text evidence="1">The sequence shown here is derived from an EMBL/GenBank/DDBJ whole genome shotgun (WGS) entry which is preliminary data.</text>
</comment>
<reference evidence="1 2" key="1">
    <citation type="submission" date="2019-10" db="EMBL/GenBank/DDBJ databases">
        <title>Whole genome shotgun sequence of Acrocarpospora pleiomorpha NBRC 16267.</title>
        <authorList>
            <person name="Ichikawa N."/>
            <person name="Kimura A."/>
            <person name="Kitahashi Y."/>
            <person name="Komaki H."/>
            <person name="Oguchi A."/>
        </authorList>
    </citation>
    <scope>NUCLEOTIDE SEQUENCE [LARGE SCALE GENOMIC DNA]</scope>
    <source>
        <strain evidence="1 2">NBRC 16267</strain>
    </source>
</reference>